<dbReference type="RefSeq" id="WP_099999756.1">
    <property type="nucleotide sequence ID" value="NZ_CP017940.1"/>
</dbReference>
<dbReference type="AlphaFoldDB" id="A0A2N9VR80"/>
<dbReference type="InterPro" id="IPR021251">
    <property type="entry name" value="DUF2793"/>
</dbReference>
<organism evidence="1 2">
    <name type="scientific">Phyllobacterium zundukense</name>
    <dbReference type="NCBI Taxonomy" id="1867719"/>
    <lineage>
        <taxon>Bacteria</taxon>
        <taxon>Pseudomonadati</taxon>
        <taxon>Pseudomonadota</taxon>
        <taxon>Alphaproteobacteria</taxon>
        <taxon>Hyphomicrobiales</taxon>
        <taxon>Phyllobacteriaceae</taxon>
        <taxon>Phyllobacterium</taxon>
    </lineage>
</organism>
<sequence>MDQTPNLRLPYIAPSQAQKHVTHNEAIRALDALVQLVVIDRALTEPPLEPEEGDRHIAGPAASGFWSGKDNQVAAWQDGAWTFFPPQDGWYAWIMTERKFVVFDETIWTEVKTGTNPVPSVGINTIADETNRLSLKSSASLFDHAGGGHQLKINRADDTQAASLLFQSNYQGRAEMGTMWGRDFRIKTSADGNQWHDAMVADSATGIASFPGGIAHAATGKKQSGLIFLPAAEPEATIYQMAGSQNPPSAKLASVTSDILTFITNAAAMFFGSSMRGMAMVRIWNTTRSPAQSAWAKWDTALNGLQVSNAEHVRQWSVADTIQIVDPARKNIAVDISPLMQKLFGVVFAQDGVLLSAGANGESTIRCTDRSPVSACNLIIFNADEDRSFTMIGLYG</sequence>
<evidence type="ECO:0008006" key="3">
    <source>
        <dbReference type="Google" id="ProtNLM"/>
    </source>
</evidence>
<dbReference type="KEGG" id="pht:BLM14_12925"/>
<reference evidence="1 2" key="1">
    <citation type="journal article" date="2017" name="Int J Environ Stud">
        <title>Does the Miocene-Pliocene relict legume Oxytropis triphylla form nitrogen-fixing nodules with a combination of bacterial strains?</title>
        <authorList>
            <person name="Safronova V."/>
            <person name="Belimov A."/>
            <person name="Sazanova A."/>
            <person name="Kuznetsova I."/>
            <person name="Popova J."/>
            <person name="Andronov E."/>
            <person name="Verkhozina A."/>
            <person name="Tikhonovich I."/>
        </authorList>
    </citation>
    <scope>NUCLEOTIDE SEQUENCE [LARGE SCALE GENOMIC DNA]</scope>
    <source>
        <strain evidence="1 2">Tri-38</strain>
    </source>
</reference>
<accession>A0A2N9VR80</accession>
<dbReference type="EMBL" id="MZMT01000053">
    <property type="protein sequence ID" value="PIO41998.1"/>
    <property type="molecule type" value="Genomic_DNA"/>
</dbReference>
<protein>
    <recommendedName>
        <fullName evidence="3">DUF2793 domain-containing protein</fullName>
    </recommendedName>
</protein>
<dbReference type="Pfam" id="PF10983">
    <property type="entry name" value="DUF2793"/>
    <property type="match status" value="1"/>
</dbReference>
<evidence type="ECO:0000313" key="2">
    <source>
        <dbReference type="Proteomes" id="UP000232163"/>
    </source>
</evidence>
<dbReference type="Proteomes" id="UP000232163">
    <property type="component" value="Unassembled WGS sequence"/>
</dbReference>
<dbReference type="OrthoDB" id="564699at2"/>
<evidence type="ECO:0000313" key="1">
    <source>
        <dbReference type="EMBL" id="PIO41998.1"/>
    </source>
</evidence>
<name>A0A2N9VR80_9HYPH</name>
<gene>
    <name evidence="1" type="ORF">B5P45_23375</name>
</gene>
<comment type="caution">
    <text evidence="1">The sequence shown here is derived from an EMBL/GenBank/DDBJ whole genome shotgun (WGS) entry which is preliminary data.</text>
</comment>
<proteinExistence type="predicted"/>
<keyword evidence="2" id="KW-1185">Reference proteome</keyword>